<gene>
    <name evidence="1" type="ORF">V1478_012695</name>
</gene>
<protein>
    <submittedName>
        <fullName evidence="1">Uncharacterized protein</fullName>
    </submittedName>
</protein>
<comment type="caution">
    <text evidence="1">The sequence shown here is derived from an EMBL/GenBank/DDBJ whole genome shotgun (WGS) entry which is preliminary data.</text>
</comment>
<name>A0ABD2AAY5_VESSQ</name>
<keyword evidence="2" id="KW-1185">Reference proteome</keyword>
<dbReference type="EMBL" id="JAUDFV010000153">
    <property type="protein sequence ID" value="KAL2716995.1"/>
    <property type="molecule type" value="Genomic_DNA"/>
</dbReference>
<organism evidence="1 2">
    <name type="scientific">Vespula squamosa</name>
    <name type="common">Southern yellow jacket</name>
    <name type="synonym">Wasp</name>
    <dbReference type="NCBI Taxonomy" id="30214"/>
    <lineage>
        <taxon>Eukaryota</taxon>
        <taxon>Metazoa</taxon>
        <taxon>Ecdysozoa</taxon>
        <taxon>Arthropoda</taxon>
        <taxon>Hexapoda</taxon>
        <taxon>Insecta</taxon>
        <taxon>Pterygota</taxon>
        <taxon>Neoptera</taxon>
        <taxon>Endopterygota</taxon>
        <taxon>Hymenoptera</taxon>
        <taxon>Apocrita</taxon>
        <taxon>Aculeata</taxon>
        <taxon>Vespoidea</taxon>
        <taxon>Vespidae</taxon>
        <taxon>Vespinae</taxon>
        <taxon>Vespula</taxon>
    </lineage>
</organism>
<evidence type="ECO:0000313" key="2">
    <source>
        <dbReference type="Proteomes" id="UP001607302"/>
    </source>
</evidence>
<proteinExistence type="predicted"/>
<reference evidence="1 2" key="1">
    <citation type="journal article" date="2024" name="Ann. Entomol. Soc. Am.">
        <title>Genomic analyses of the southern and eastern yellowjacket wasps (Hymenoptera: Vespidae) reveal evolutionary signatures of social life.</title>
        <authorList>
            <person name="Catto M.A."/>
            <person name="Caine P.B."/>
            <person name="Orr S.E."/>
            <person name="Hunt B.G."/>
            <person name="Goodisman M.A.D."/>
        </authorList>
    </citation>
    <scope>NUCLEOTIDE SEQUENCE [LARGE SCALE GENOMIC DNA]</scope>
    <source>
        <strain evidence="1">233</strain>
        <tissue evidence="1">Head and thorax</tissue>
    </source>
</reference>
<accession>A0ABD2AAY5</accession>
<feature type="non-terminal residue" evidence="1">
    <location>
        <position position="264"/>
    </location>
</feature>
<evidence type="ECO:0000313" key="1">
    <source>
        <dbReference type="EMBL" id="KAL2716995.1"/>
    </source>
</evidence>
<sequence>MDDGLSVFHGFHSRNSRGQFVPLQGRVLSIMVETLMDFVGTQGNREKLDGGLGDLATGYKEAESIEDLWYRMRKYGETSPYPVWRKVFLLLSNSKIYANQRRVLSSKLINDIKFNHYRNFKIIVLENSKKYEIKEKRILCKGFYQIIRHSACIPDGLEESSFPDRENTNGHFYHQLSPKIDLTVDGEPTIPCRSSFVSSINTHDDIEEQSSTCTIEKAEAFDVFSPRVYQRERGEKLGYDTEQLGRFYESSSSAATPRWGYPRS</sequence>
<dbReference type="AlphaFoldDB" id="A0ABD2AAY5"/>
<dbReference type="Proteomes" id="UP001607302">
    <property type="component" value="Unassembled WGS sequence"/>
</dbReference>